<evidence type="ECO:0000313" key="1">
    <source>
        <dbReference type="EMBL" id="TFK06779.1"/>
    </source>
</evidence>
<evidence type="ECO:0000313" key="2">
    <source>
        <dbReference type="Proteomes" id="UP000297703"/>
    </source>
</evidence>
<proteinExistence type="predicted"/>
<dbReference type="Proteomes" id="UP000297703">
    <property type="component" value="Unassembled WGS sequence"/>
</dbReference>
<comment type="caution">
    <text evidence="1">The sequence shown here is derived from an EMBL/GenBank/DDBJ whole genome shotgun (WGS) entry which is preliminary data.</text>
</comment>
<organism evidence="1 2">
    <name type="scientific">Platysternon megacephalum</name>
    <name type="common">big-headed turtle</name>
    <dbReference type="NCBI Taxonomy" id="55544"/>
    <lineage>
        <taxon>Eukaryota</taxon>
        <taxon>Metazoa</taxon>
        <taxon>Chordata</taxon>
        <taxon>Craniata</taxon>
        <taxon>Vertebrata</taxon>
        <taxon>Euteleostomi</taxon>
        <taxon>Archelosauria</taxon>
        <taxon>Testudinata</taxon>
        <taxon>Testudines</taxon>
        <taxon>Cryptodira</taxon>
        <taxon>Durocryptodira</taxon>
        <taxon>Testudinoidea</taxon>
        <taxon>Platysternidae</taxon>
        <taxon>Platysternon</taxon>
    </lineage>
</organism>
<reference evidence="1 2" key="2">
    <citation type="submission" date="2019-04" db="EMBL/GenBank/DDBJ databases">
        <title>The genome sequence of big-headed turtle.</title>
        <authorList>
            <person name="Gong S."/>
        </authorList>
    </citation>
    <scope>NUCLEOTIDE SEQUENCE [LARGE SCALE GENOMIC DNA]</scope>
    <source>
        <strain evidence="1">DO16091913</strain>
        <tissue evidence="1">Muscle</tissue>
    </source>
</reference>
<gene>
    <name evidence="1" type="ORF">DR999_PMT10445</name>
</gene>
<accession>A0A4D9E8J4</accession>
<name>A0A4D9E8J4_9SAUR</name>
<sequence length="114" mass="13395">MRIKAQIWTRILLGFSGVPPLKKEQNEQKLMKERESEVKWWAGRDKERLVGKEAEVQREILYIYIKKHLPLEASVFEILLFFYPCAMLGKIYPQITDSASSPHIFMLLVVFKIA</sequence>
<dbReference type="AlphaFoldDB" id="A0A4D9E8J4"/>
<keyword evidence="2" id="KW-1185">Reference proteome</keyword>
<reference evidence="1 2" key="1">
    <citation type="submission" date="2019-04" db="EMBL/GenBank/DDBJ databases">
        <title>Draft genome of the big-headed turtle Platysternon megacephalum.</title>
        <authorList>
            <person name="Gong S."/>
        </authorList>
    </citation>
    <scope>NUCLEOTIDE SEQUENCE [LARGE SCALE GENOMIC DNA]</scope>
    <source>
        <strain evidence="1">DO16091913</strain>
        <tissue evidence="1">Muscle</tissue>
    </source>
</reference>
<dbReference type="EMBL" id="QXTE01000094">
    <property type="protein sequence ID" value="TFK06779.1"/>
    <property type="molecule type" value="Genomic_DNA"/>
</dbReference>
<protein>
    <submittedName>
        <fullName evidence="1">Protein notum-like protein</fullName>
    </submittedName>
</protein>